<dbReference type="PANTHER" id="PTHR12271">
    <property type="entry name" value="POLY A POLYMERASE CID PAP -RELATED"/>
    <property type="match status" value="1"/>
</dbReference>
<evidence type="ECO:0000259" key="2">
    <source>
        <dbReference type="Pfam" id="PF22600"/>
    </source>
</evidence>
<dbReference type="SUPFAM" id="SSF81631">
    <property type="entry name" value="PAP/OAS1 substrate-binding domain"/>
    <property type="match status" value="1"/>
</dbReference>
<dbReference type="OrthoDB" id="416474at2759"/>
<feature type="domain" description="Poly(A) RNA polymerase mitochondrial-like central palm" evidence="2">
    <location>
        <begin position="130"/>
        <end position="200"/>
    </location>
</feature>
<evidence type="ECO:0000313" key="4">
    <source>
        <dbReference type="Proteomes" id="UP000186817"/>
    </source>
</evidence>
<dbReference type="PANTHER" id="PTHR12271:SF40">
    <property type="entry name" value="POLY(A) RNA POLYMERASE GLD2"/>
    <property type="match status" value="1"/>
</dbReference>
<dbReference type="InterPro" id="IPR043519">
    <property type="entry name" value="NT_sf"/>
</dbReference>
<dbReference type="SUPFAM" id="SSF81301">
    <property type="entry name" value="Nucleotidyltransferase"/>
    <property type="match status" value="1"/>
</dbReference>
<dbReference type="AlphaFoldDB" id="A0A1Q9DTB3"/>
<proteinExistence type="predicted"/>
<keyword evidence="3" id="KW-0548">Nucleotidyltransferase</keyword>
<name>A0A1Q9DTB3_SYMMI</name>
<accession>A0A1Q9DTB3</accession>
<dbReference type="EMBL" id="LSRX01000399">
    <property type="protein sequence ID" value="OLP98368.1"/>
    <property type="molecule type" value="Genomic_DNA"/>
</dbReference>
<feature type="region of interest" description="Disordered" evidence="1">
    <location>
        <begin position="1"/>
        <end position="47"/>
    </location>
</feature>
<gene>
    <name evidence="3" type="primary">ZCCHC6</name>
    <name evidence="3" type="ORF">AK812_SmicGene19203</name>
</gene>
<reference evidence="3 4" key="1">
    <citation type="submission" date="2016-02" db="EMBL/GenBank/DDBJ databases">
        <title>Genome analysis of coral dinoflagellate symbionts highlights evolutionary adaptations to a symbiotic lifestyle.</title>
        <authorList>
            <person name="Aranda M."/>
            <person name="Li Y."/>
            <person name="Liew Y.J."/>
            <person name="Baumgarten S."/>
            <person name="Simakov O."/>
            <person name="Wilson M."/>
            <person name="Piel J."/>
            <person name="Ashoor H."/>
            <person name="Bougouffa S."/>
            <person name="Bajic V.B."/>
            <person name="Ryu T."/>
            <person name="Ravasi T."/>
            <person name="Bayer T."/>
            <person name="Micklem G."/>
            <person name="Kim H."/>
            <person name="Bhak J."/>
            <person name="Lajeunesse T.C."/>
            <person name="Voolstra C.R."/>
        </authorList>
    </citation>
    <scope>NUCLEOTIDE SEQUENCE [LARGE SCALE GENOMIC DNA]</scope>
    <source>
        <strain evidence="3 4">CCMP2467</strain>
    </source>
</reference>
<dbReference type="GO" id="GO:0031123">
    <property type="term" value="P:RNA 3'-end processing"/>
    <property type="evidence" value="ECO:0007669"/>
    <property type="project" value="TreeGrafter"/>
</dbReference>
<evidence type="ECO:0000313" key="3">
    <source>
        <dbReference type="EMBL" id="OLP98368.1"/>
    </source>
</evidence>
<organism evidence="3 4">
    <name type="scientific">Symbiodinium microadriaticum</name>
    <name type="common">Dinoflagellate</name>
    <name type="synonym">Zooxanthella microadriatica</name>
    <dbReference type="NCBI Taxonomy" id="2951"/>
    <lineage>
        <taxon>Eukaryota</taxon>
        <taxon>Sar</taxon>
        <taxon>Alveolata</taxon>
        <taxon>Dinophyceae</taxon>
        <taxon>Suessiales</taxon>
        <taxon>Symbiodiniaceae</taxon>
        <taxon>Symbiodinium</taxon>
    </lineage>
</organism>
<dbReference type="Proteomes" id="UP000186817">
    <property type="component" value="Unassembled WGS sequence"/>
</dbReference>
<sequence length="335" mass="37295">MAQSPPCEGTLPPSARKRPPWTGVAPIASRRDIRDFKRPSQRSPQLQVSCLEQEARARLALLAVPPTALVQRQESRAPSSLASRDVVYGALQFSDLDATCYELPEEGKEPSFGRDCKGQSHGQLMAARRQEPEQQQPAAEVLSERLAPLLRKHKSFDIAQEVLHARVPILKLCFEGKLEVDLSCHNTLPLQNTKLLKAYSTLDDRVKELVILVKLWAKDRGVCGASRSHLSSYALTLMAIYFMQVHPKISLPMLPPQAFKDDSHVDVGAKVEEKPVPGQEFSWGSEVVSVRLPNRLDASENHLVKLKGRLDPVDETRNLNCVLGDAQDLCICYLI</sequence>
<comment type="caution">
    <text evidence="3">The sequence shown here is derived from an EMBL/GenBank/DDBJ whole genome shotgun (WGS) entry which is preliminary data.</text>
</comment>
<dbReference type="Gene3D" id="1.10.1410.10">
    <property type="match status" value="1"/>
</dbReference>
<dbReference type="Pfam" id="PF22600">
    <property type="entry name" value="MTPAP-like_central"/>
    <property type="match status" value="1"/>
</dbReference>
<keyword evidence="3" id="KW-0808">Transferase</keyword>
<dbReference type="InterPro" id="IPR054708">
    <property type="entry name" value="MTPAP-like_central"/>
</dbReference>
<feature type="compositionally biased region" description="Basic and acidic residues" evidence="1">
    <location>
        <begin position="29"/>
        <end position="38"/>
    </location>
</feature>
<dbReference type="GO" id="GO:0016779">
    <property type="term" value="F:nucleotidyltransferase activity"/>
    <property type="evidence" value="ECO:0007669"/>
    <property type="project" value="UniProtKB-KW"/>
</dbReference>
<keyword evidence="4" id="KW-1185">Reference proteome</keyword>
<evidence type="ECO:0000256" key="1">
    <source>
        <dbReference type="SAM" id="MobiDB-lite"/>
    </source>
</evidence>
<protein>
    <submittedName>
        <fullName evidence="3">Terminal uridylyltransferase 7</fullName>
    </submittedName>
</protein>